<dbReference type="SUPFAM" id="SSF47336">
    <property type="entry name" value="ACP-like"/>
    <property type="match status" value="1"/>
</dbReference>
<dbReference type="PANTHER" id="PTHR45527:SF1">
    <property type="entry name" value="FATTY ACID SYNTHASE"/>
    <property type="match status" value="1"/>
</dbReference>
<dbReference type="EMBL" id="DRTD01000713">
    <property type="protein sequence ID" value="HHE56007.1"/>
    <property type="molecule type" value="Genomic_DNA"/>
</dbReference>
<dbReference type="InterPro" id="IPR045851">
    <property type="entry name" value="AMP-bd_C_sf"/>
</dbReference>
<organism evidence="6">
    <name type="scientific">Caldithrix abyssi</name>
    <dbReference type="NCBI Taxonomy" id="187145"/>
    <lineage>
        <taxon>Bacteria</taxon>
        <taxon>Pseudomonadati</taxon>
        <taxon>Calditrichota</taxon>
        <taxon>Calditrichia</taxon>
        <taxon>Calditrichales</taxon>
        <taxon>Calditrichaceae</taxon>
        <taxon>Caldithrix</taxon>
    </lineage>
</organism>
<dbReference type="FunFam" id="3.30.300.30:FF:000010">
    <property type="entry name" value="Enterobactin synthetase component F"/>
    <property type="match status" value="1"/>
</dbReference>
<dbReference type="InterPro" id="IPR025110">
    <property type="entry name" value="AMP-bd_C"/>
</dbReference>
<feature type="non-terminal residue" evidence="6">
    <location>
        <position position="779"/>
    </location>
</feature>
<dbReference type="Proteomes" id="UP000886111">
    <property type="component" value="Unassembled WGS sequence"/>
</dbReference>
<dbReference type="Pfam" id="PF13193">
    <property type="entry name" value="AMP-binding_C"/>
    <property type="match status" value="1"/>
</dbReference>
<proteinExistence type="inferred from homology"/>
<sequence>NYMLEDAGVNFLITQKSLQDLLPHFSGQVFLIDEHWSACAELNDDNPAFPVRPENLVYMIYTSGSTGKAKGTMIQHKSLVNAYLAWETAYELRTRARSHLQMASFSFDVFSGDWTRGLCSGGKLVLTPREILLEAAELYHLMVREQVTIAEFVPAVLRNLIQYLEETNQKLDFFRDLIAGSDIWYVNEYKKFLSFTGPETRLINSFGLTEATIDSTFFESKELNLPGDRLVPIGRPFENMTIYILDQFLQPVPIGVRGELYVGGLGVARGYFNRPDLTAERFLPNPFSKQPGDRMYKTGDVARYLPDGNIEFLGRADDQVKIRGFRVELGEVETALSEHPDVQTAAVVLREDTPGDKKLIGYFVPVEGKSPTNKELRHFLLDRLPDYMVPAGFVELEKMPLTPNGKVNRRALPRPDQKLLLETIEMEYEAPRTPTEEVLAEIYSQLLSVEKVGSNHNFFELGGHSLLATQLVSRIKERFGIELPLRHVFEKPTVGGLAMVIDQQKLASEGIQIPPIVPVSRDQELPLSFAQQRLWFLAQLEPDSPFYNLPETYRIIGPLKVDVLQRSLNEVIKRHEALRTTFHNQDGEPLQVIHEPFEVQIPVTDLTHLPPDEREAEVQRLVNEQAWRSIAIDRLPLFHLELVRTGINEHVVILIMHHIIGDNWSTNVLLREMAIIYDAFSRGDENPLPPLQIQYADFAYWQRNWLKGEVLDKEIEFWKKQLEGAPPVLELPTDRPRPAVQTFNGSYKTFHLSPEVSNALKDLAHKTGATEFMVLLALF</sequence>
<evidence type="ECO:0000313" key="6">
    <source>
        <dbReference type="EMBL" id="HHE56007.1"/>
    </source>
</evidence>
<dbReference type="InterPro" id="IPR001242">
    <property type="entry name" value="Condensation_dom"/>
</dbReference>
<dbReference type="GO" id="GO:0005829">
    <property type="term" value="C:cytosol"/>
    <property type="evidence" value="ECO:0007669"/>
    <property type="project" value="TreeGrafter"/>
</dbReference>
<keyword evidence="3" id="KW-0596">Phosphopantetheine</keyword>
<dbReference type="InterPro" id="IPR000873">
    <property type="entry name" value="AMP-dep_synth/lig_dom"/>
</dbReference>
<evidence type="ECO:0000256" key="4">
    <source>
        <dbReference type="ARBA" id="ARBA00022553"/>
    </source>
</evidence>
<dbReference type="NCBIfam" id="TIGR01733">
    <property type="entry name" value="AA-adenyl-dom"/>
    <property type="match status" value="1"/>
</dbReference>
<dbReference type="GO" id="GO:0003824">
    <property type="term" value="F:catalytic activity"/>
    <property type="evidence" value="ECO:0007669"/>
    <property type="project" value="InterPro"/>
</dbReference>
<dbReference type="SUPFAM" id="SSF56801">
    <property type="entry name" value="Acetyl-CoA synthetase-like"/>
    <property type="match status" value="1"/>
</dbReference>
<reference evidence="6" key="1">
    <citation type="journal article" date="2020" name="mSystems">
        <title>Genome- and Community-Level Interaction Insights into Carbon Utilization and Element Cycling Functions of Hydrothermarchaeota in Hydrothermal Sediment.</title>
        <authorList>
            <person name="Zhou Z."/>
            <person name="Liu Y."/>
            <person name="Xu W."/>
            <person name="Pan J."/>
            <person name="Luo Z.H."/>
            <person name="Li M."/>
        </authorList>
    </citation>
    <scope>NUCLEOTIDE SEQUENCE [LARGE SCALE GENOMIC DNA]</scope>
    <source>
        <strain evidence="6">HyVt-76</strain>
    </source>
</reference>
<dbReference type="AlphaFoldDB" id="A0A7V5LJQ4"/>
<gene>
    <name evidence="6" type="ORF">ENL21_09510</name>
</gene>
<dbReference type="Pfam" id="PF00501">
    <property type="entry name" value="AMP-binding"/>
    <property type="match status" value="1"/>
</dbReference>
<evidence type="ECO:0000259" key="5">
    <source>
        <dbReference type="PROSITE" id="PS50075"/>
    </source>
</evidence>
<dbReference type="Pfam" id="PF00550">
    <property type="entry name" value="PP-binding"/>
    <property type="match status" value="1"/>
</dbReference>
<comment type="caution">
    <text evidence="6">The sequence shown here is derived from an EMBL/GenBank/DDBJ whole genome shotgun (WGS) entry which is preliminary data.</text>
</comment>
<dbReference type="PROSITE" id="PS00012">
    <property type="entry name" value="PHOSPHOPANTETHEINE"/>
    <property type="match status" value="1"/>
</dbReference>
<dbReference type="InterPro" id="IPR036736">
    <property type="entry name" value="ACP-like_sf"/>
</dbReference>
<dbReference type="Gene3D" id="3.30.559.10">
    <property type="entry name" value="Chloramphenicol acetyltransferase-like domain"/>
    <property type="match status" value="1"/>
</dbReference>
<dbReference type="InterPro" id="IPR020845">
    <property type="entry name" value="AMP-binding_CS"/>
</dbReference>
<dbReference type="SUPFAM" id="SSF52777">
    <property type="entry name" value="CoA-dependent acyltransferases"/>
    <property type="match status" value="2"/>
</dbReference>
<dbReference type="FunFam" id="2.30.38.10:FF:000001">
    <property type="entry name" value="Non-ribosomal peptide synthetase PvdI"/>
    <property type="match status" value="1"/>
</dbReference>
<dbReference type="GO" id="GO:0043041">
    <property type="term" value="P:amino acid activation for nonribosomal peptide biosynthetic process"/>
    <property type="evidence" value="ECO:0007669"/>
    <property type="project" value="TreeGrafter"/>
</dbReference>
<dbReference type="InterPro" id="IPR010071">
    <property type="entry name" value="AA_adenyl_dom"/>
</dbReference>
<evidence type="ECO:0000256" key="2">
    <source>
        <dbReference type="ARBA" id="ARBA00006432"/>
    </source>
</evidence>
<dbReference type="PROSITE" id="PS50075">
    <property type="entry name" value="CARRIER"/>
    <property type="match status" value="1"/>
</dbReference>
<dbReference type="Pfam" id="PF00668">
    <property type="entry name" value="Condensation"/>
    <property type="match status" value="1"/>
</dbReference>
<comment type="cofactor">
    <cofactor evidence="1">
        <name>pantetheine 4'-phosphate</name>
        <dbReference type="ChEBI" id="CHEBI:47942"/>
    </cofactor>
</comment>
<evidence type="ECO:0000256" key="3">
    <source>
        <dbReference type="ARBA" id="ARBA00022450"/>
    </source>
</evidence>
<name>A0A7V5LJQ4_CALAY</name>
<dbReference type="Gene3D" id="3.40.50.980">
    <property type="match status" value="2"/>
</dbReference>
<dbReference type="Gene3D" id="2.30.38.10">
    <property type="entry name" value="Luciferase, Domain 3"/>
    <property type="match status" value="1"/>
</dbReference>
<evidence type="ECO:0000256" key="1">
    <source>
        <dbReference type="ARBA" id="ARBA00001957"/>
    </source>
</evidence>
<protein>
    <submittedName>
        <fullName evidence="6">Amino acid adenylation domain-containing protein</fullName>
    </submittedName>
</protein>
<dbReference type="InterPro" id="IPR020806">
    <property type="entry name" value="PKS_PP-bd"/>
</dbReference>
<dbReference type="InterPro" id="IPR006162">
    <property type="entry name" value="Ppantetheine_attach_site"/>
</dbReference>
<dbReference type="Gene3D" id="3.30.300.30">
    <property type="match status" value="1"/>
</dbReference>
<dbReference type="CDD" id="cd19531">
    <property type="entry name" value="LCL_NRPS-like"/>
    <property type="match status" value="1"/>
</dbReference>
<dbReference type="Gene3D" id="1.10.1200.10">
    <property type="entry name" value="ACP-like"/>
    <property type="match status" value="1"/>
</dbReference>
<feature type="domain" description="Carrier" evidence="5">
    <location>
        <begin position="430"/>
        <end position="505"/>
    </location>
</feature>
<feature type="non-terminal residue" evidence="6">
    <location>
        <position position="1"/>
    </location>
</feature>
<keyword evidence="4" id="KW-0597">Phosphoprotein</keyword>
<dbReference type="Gene3D" id="3.30.559.30">
    <property type="entry name" value="Nonribosomal peptide synthetase, condensation domain"/>
    <property type="match status" value="1"/>
</dbReference>
<dbReference type="FunFam" id="1.10.1200.10:FF:000005">
    <property type="entry name" value="Nonribosomal peptide synthetase 1"/>
    <property type="match status" value="1"/>
</dbReference>
<dbReference type="PANTHER" id="PTHR45527">
    <property type="entry name" value="NONRIBOSOMAL PEPTIDE SYNTHETASE"/>
    <property type="match status" value="1"/>
</dbReference>
<accession>A0A7V5LJQ4</accession>
<comment type="similarity">
    <text evidence="2">Belongs to the ATP-dependent AMP-binding enzyme family.</text>
</comment>
<dbReference type="GO" id="GO:0044550">
    <property type="term" value="P:secondary metabolite biosynthetic process"/>
    <property type="evidence" value="ECO:0007669"/>
    <property type="project" value="TreeGrafter"/>
</dbReference>
<dbReference type="FunFam" id="3.30.559.10:FF:000012">
    <property type="entry name" value="Non-ribosomal peptide synthetase"/>
    <property type="match status" value="1"/>
</dbReference>
<dbReference type="SMART" id="SM00823">
    <property type="entry name" value="PKS_PP"/>
    <property type="match status" value="1"/>
</dbReference>
<dbReference type="PROSITE" id="PS00455">
    <property type="entry name" value="AMP_BINDING"/>
    <property type="match status" value="1"/>
</dbReference>
<dbReference type="InterPro" id="IPR009081">
    <property type="entry name" value="PP-bd_ACP"/>
</dbReference>
<dbReference type="InterPro" id="IPR023213">
    <property type="entry name" value="CAT-like_dom_sf"/>
</dbReference>
<dbReference type="GO" id="GO:0031177">
    <property type="term" value="F:phosphopantetheine binding"/>
    <property type="evidence" value="ECO:0007669"/>
    <property type="project" value="InterPro"/>
</dbReference>